<dbReference type="PANTHER" id="PTHR33444">
    <property type="entry name" value="SI:DKEY-19B23.12-RELATED"/>
    <property type="match status" value="1"/>
</dbReference>
<gene>
    <name evidence="2" type="ORF">AGOR_G00076240</name>
</gene>
<keyword evidence="1" id="KW-0812">Transmembrane</keyword>
<name>A0A8T3DWZ7_9TELE</name>
<keyword evidence="3" id="KW-1185">Reference proteome</keyword>
<protein>
    <submittedName>
        <fullName evidence="2">Uncharacterized protein</fullName>
    </submittedName>
</protein>
<evidence type="ECO:0000256" key="1">
    <source>
        <dbReference type="SAM" id="Phobius"/>
    </source>
</evidence>
<dbReference type="AlphaFoldDB" id="A0A8T3DWZ7"/>
<feature type="transmembrane region" description="Helical" evidence="1">
    <location>
        <begin position="121"/>
        <end position="145"/>
    </location>
</feature>
<keyword evidence="1" id="KW-1133">Transmembrane helix</keyword>
<organism evidence="2 3">
    <name type="scientific">Albula goreensis</name>
    <dbReference type="NCBI Taxonomy" id="1534307"/>
    <lineage>
        <taxon>Eukaryota</taxon>
        <taxon>Metazoa</taxon>
        <taxon>Chordata</taxon>
        <taxon>Craniata</taxon>
        <taxon>Vertebrata</taxon>
        <taxon>Euteleostomi</taxon>
        <taxon>Actinopterygii</taxon>
        <taxon>Neopterygii</taxon>
        <taxon>Teleostei</taxon>
        <taxon>Albuliformes</taxon>
        <taxon>Albulidae</taxon>
        <taxon>Albula</taxon>
    </lineage>
</organism>
<keyword evidence="1" id="KW-0472">Membrane</keyword>
<accession>A0A8T3DWZ7</accession>
<dbReference type="Proteomes" id="UP000829720">
    <property type="component" value="Unassembled WGS sequence"/>
</dbReference>
<sequence>MDLEFIGLIVGMILSYVMPMVFGAYGVMHLEDCTQQPYIPIYMGVVGLLVLAAQLPYLSCCERRTEGRPMLQSLLRAAKVVLFIILICWFIAGSVWIYSIYPPNYDSSGKEAYCAKTLYLFAFWFHNVCYICIGLGLIAGLYFYLKGDCDVNICSCFKPRSYTPLE</sequence>
<comment type="caution">
    <text evidence="2">The sequence shown here is derived from an EMBL/GenBank/DDBJ whole genome shotgun (WGS) entry which is preliminary data.</text>
</comment>
<feature type="transmembrane region" description="Helical" evidence="1">
    <location>
        <begin position="5"/>
        <end position="27"/>
    </location>
</feature>
<proteinExistence type="predicted"/>
<evidence type="ECO:0000313" key="3">
    <source>
        <dbReference type="Proteomes" id="UP000829720"/>
    </source>
</evidence>
<evidence type="ECO:0000313" key="2">
    <source>
        <dbReference type="EMBL" id="KAI1898815.1"/>
    </source>
</evidence>
<dbReference type="InterPro" id="IPR040350">
    <property type="entry name" value="TMEM272"/>
</dbReference>
<feature type="transmembrane region" description="Helical" evidence="1">
    <location>
        <begin position="80"/>
        <end position="101"/>
    </location>
</feature>
<dbReference type="OrthoDB" id="6157510at2759"/>
<dbReference type="PANTHER" id="PTHR33444:SF2">
    <property type="entry name" value="MARVEL DOMAIN-CONTAINING PROTEIN"/>
    <property type="match status" value="1"/>
</dbReference>
<reference evidence="2" key="1">
    <citation type="submission" date="2021-01" db="EMBL/GenBank/DDBJ databases">
        <authorList>
            <person name="Zahm M."/>
            <person name="Roques C."/>
            <person name="Cabau C."/>
            <person name="Klopp C."/>
            <person name="Donnadieu C."/>
            <person name="Jouanno E."/>
            <person name="Lampietro C."/>
            <person name="Louis A."/>
            <person name="Herpin A."/>
            <person name="Echchiki A."/>
            <person name="Berthelot C."/>
            <person name="Parey E."/>
            <person name="Roest-Crollius H."/>
            <person name="Braasch I."/>
            <person name="Postlethwait J."/>
            <person name="Bobe J."/>
            <person name="Montfort J."/>
            <person name="Bouchez O."/>
            <person name="Begum T."/>
            <person name="Mejri S."/>
            <person name="Adams A."/>
            <person name="Chen W.-J."/>
            <person name="Guiguen Y."/>
        </authorList>
    </citation>
    <scope>NUCLEOTIDE SEQUENCE</scope>
    <source>
        <tissue evidence="2">Blood</tissue>
    </source>
</reference>
<feature type="transmembrane region" description="Helical" evidence="1">
    <location>
        <begin position="39"/>
        <end position="59"/>
    </location>
</feature>
<dbReference type="EMBL" id="JAERUA010000006">
    <property type="protein sequence ID" value="KAI1898815.1"/>
    <property type="molecule type" value="Genomic_DNA"/>
</dbReference>